<keyword evidence="8" id="KW-1185">Reference proteome</keyword>
<evidence type="ECO:0000313" key="8">
    <source>
        <dbReference type="Proteomes" id="UP001432322"/>
    </source>
</evidence>
<evidence type="ECO:0000256" key="4">
    <source>
        <dbReference type="ARBA" id="ARBA00022777"/>
    </source>
</evidence>
<dbReference type="GO" id="GO:0035299">
    <property type="term" value="F:inositol-1,3,4,5,6-pentakisphosphate 2-kinase activity"/>
    <property type="evidence" value="ECO:0007669"/>
    <property type="project" value="UniProtKB-EC"/>
</dbReference>
<dbReference type="EMBL" id="BTSY01000002">
    <property type="protein sequence ID" value="GMT16751.1"/>
    <property type="molecule type" value="Genomic_DNA"/>
</dbReference>
<gene>
    <name evidence="7" type="ORF">PFISCL1PPCAC_8048</name>
</gene>
<accession>A0AAV5VBJ0</accession>
<evidence type="ECO:0000256" key="2">
    <source>
        <dbReference type="ARBA" id="ARBA00022679"/>
    </source>
</evidence>
<keyword evidence="4 6" id="KW-0418">Kinase</keyword>
<dbReference type="PANTHER" id="PTHR14456:SF2">
    <property type="entry name" value="INOSITOL-PENTAKISPHOSPHATE 2-KINASE"/>
    <property type="match status" value="1"/>
</dbReference>
<keyword evidence="2 6" id="KW-0808">Transferase</keyword>
<dbReference type="PANTHER" id="PTHR14456">
    <property type="entry name" value="INOSITOL POLYPHOSPHATE KINASE 1"/>
    <property type="match status" value="1"/>
</dbReference>
<dbReference type="EC" id="2.7.1.158" evidence="1 6"/>
<proteinExistence type="predicted"/>
<name>A0AAV5VBJ0_9BILA</name>
<sequence length="443" mass="49384">QNGRLSASPPIMVIDVSLYRSFCFRGEGRANIVISAKHRHTNNRIVWRFAKTRKSGQLSLKTKSVVVGEFMETMVSPLLDSNYLVKPRTVEMRVEDAHQLAKIPSLETNTKIEDMADLESLPASLSLLPLSSVPQGVGTLTCLEMLDATCIPRRFVALSDRPTVTMEIKPKQGFYQNHPGIDLPYCNNCILQMEKCAGKGSIFESMYDFCPLSLFSSDEKEQKEALEALIRDPHRNLRIFLDGKTVHTNEAFLQRRELEKVLYPEGDSSLDNLLDGVLSVLNGGGGGGGERGDERRQDSLLGQLLKGQRMDELGIVKAHRLFFTLEQKEQAEVGRKVQSQGGLSFLADQSPVSLLKRFFLAATLKDCSIMISLRLIKDDSDLEEETDLIRLPSGHTFAYSVKVVDLDPKAPKNMISSYRRLVGGAEILKAEPSIRKPCVKLSK</sequence>
<feature type="non-terminal residue" evidence="7">
    <location>
        <position position="1"/>
    </location>
</feature>
<protein>
    <recommendedName>
        <fullName evidence="1 6">Inositol-pentakisphosphate 2-kinase</fullName>
        <ecNumber evidence="1 6">2.7.1.158</ecNumber>
    </recommendedName>
</protein>
<comment type="domain">
    <text evidence="6">The EXKPK motif is conserved in inositol-pentakisphosphate 2-kinases of both family 1 and 2.</text>
</comment>
<keyword evidence="5 6" id="KW-0067">ATP-binding</keyword>
<evidence type="ECO:0000256" key="6">
    <source>
        <dbReference type="RuleBase" id="RU364126"/>
    </source>
</evidence>
<evidence type="ECO:0000256" key="5">
    <source>
        <dbReference type="ARBA" id="ARBA00022840"/>
    </source>
</evidence>
<comment type="catalytic activity">
    <reaction evidence="6">
        <text>1D-myo-inositol 1,3,4,5,6-pentakisphosphate + ATP = 1D-myo-inositol hexakisphosphate + ADP + H(+)</text>
        <dbReference type="Rhea" id="RHEA:20313"/>
        <dbReference type="ChEBI" id="CHEBI:15378"/>
        <dbReference type="ChEBI" id="CHEBI:30616"/>
        <dbReference type="ChEBI" id="CHEBI:57733"/>
        <dbReference type="ChEBI" id="CHEBI:58130"/>
        <dbReference type="ChEBI" id="CHEBI:456216"/>
        <dbReference type="EC" id="2.7.1.158"/>
    </reaction>
</comment>
<keyword evidence="3 6" id="KW-0547">Nucleotide-binding</keyword>
<dbReference type="GO" id="GO:0032958">
    <property type="term" value="P:inositol phosphate biosynthetic process"/>
    <property type="evidence" value="ECO:0007669"/>
    <property type="project" value="TreeGrafter"/>
</dbReference>
<comment type="caution">
    <text evidence="7">The sequence shown here is derived from an EMBL/GenBank/DDBJ whole genome shotgun (WGS) entry which is preliminary data.</text>
</comment>
<evidence type="ECO:0000256" key="1">
    <source>
        <dbReference type="ARBA" id="ARBA00012023"/>
    </source>
</evidence>
<organism evidence="7 8">
    <name type="scientific">Pristionchus fissidentatus</name>
    <dbReference type="NCBI Taxonomy" id="1538716"/>
    <lineage>
        <taxon>Eukaryota</taxon>
        <taxon>Metazoa</taxon>
        <taxon>Ecdysozoa</taxon>
        <taxon>Nematoda</taxon>
        <taxon>Chromadorea</taxon>
        <taxon>Rhabditida</taxon>
        <taxon>Rhabditina</taxon>
        <taxon>Diplogasteromorpha</taxon>
        <taxon>Diplogasteroidea</taxon>
        <taxon>Neodiplogasteridae</taxon>
        <taxon>Pristionchus</taxon>
    </lineage>
</organism>
<evidence type="ECO:0000313" key="7">
    <source>
        <dbReference type="EMBL" id="GMT16751.1"/>
    </source>
</evidence>
<dbReference type="GO" id="GO:0005524">
    <property type="term" value="F:ATP binding"/>
    <property type="evidence" value="ECO:0007669"/>
    <property type="project" value="UniProtKB-KW"/>
</dbReference>
<dbReference type="InterPro" id="IPR009286">
    <property type="entry name" value="Ins_P5_2-kin"/>
</dbReference>
<dbReference type="AlphaFoldDB" id="A0AAV5VBJ0"/>
<evidence type="ECO:0000256" key="3">
    <source>
        <dbReference type="ARBA" id="ARBA00022741"/>
    </source>
</evidence>
<reference evidence="7" key="1">
    <citation type="submission" date="2023-10" db="EMBL/GenBank/DDBJ databases">
        <title>Genome assembly of Pristionchus species.</title>
        <authorList>
            <person name="Yoshida K."/>
            <person name="Sommer R.J."/>
        </authorList>
    </citation>
    <scope>NUCLEOTIDE SEQUENCE</scope>
    <source>
        <strain evidence="7">RS5133</strain>
    </source>
</reference>
<dbReference type="GO" id="GO:0005634">
    <property type="term" value="C:nucleus"/>
    <property type="evidence" value="ECO:0007669"/>
    <property type="project" value="TreeGrafter"/>
</dbReference>
<dbReference type="Proteomes" id="UP001432322">
    <property type="component" value="Unassembled WGS sequence"/>
</dbReference>
<dbReference type="Pfam" id="PF06090">
    <property type="entry name" value="Ins_P5_2-kin"/>
    <property type="match status" value="1"/>
</dbReference>
<comment type="function">
    <text evidence="6">Phosphorylates Ins(1,3,4,5,6)P5 at position 2 to form Ins(1,2,3,4,5,6)P6 (InsP6 or phytate).</text>
</comment>